<evidence type="ECO:0000313" key="2">
    <source>
        <dbReference type="Proteomes" id="UP001211689"/>
    </source>
</evidence>
<gene>
    <name evidence="1" type="ORF">NNO07_06045</name>
</gene>
<reference evidence="1 2" key="1">
    <citation type="submission" date="2022-07" db="EMBL/GenBank/DDBJ databases">
        <title>Genome Analysis of Selected Gammaproteobacteria from Nigerian Food snails.</title>
        <authorList>
            <person name="Okafor A.C."/>
        </authorList>
    </citation>
    <scope>NUCLEOTIDE SEQUENCE [LARGE SCALE GENOMIC DNA]</scope>
    <source>
        <strain evidence="1 2">Awg 2</strain>
    </source>
</reference>
<evidence type="ECO:0000313" key="1">
    <source>
        <dbReference type="EMBL" id="MDA8482624.1"/>
    </source>
</evidence>
<organism evidence="1 2">
    <name type="scientific">Metapseudomonas resinovorans</name>
    <name type="common">Pseudomonas resinovorans</name>
    <dbReference type="NCBI Taxonomy" id="53412"/>
    <lineage>
        <taxon>Bacteria</taxon>
        <taxon>Pseudomonadati</taxon>
        <taxon>Pseudomonadota</taxon>
        <taxon>Gammaproteobacteria</taxon>
        <taxon>Pseudomonadales</taxon>
        <taxon>Pseudomonadaceae</taxon>
        <taxon>Metapseudomonas</taxon>
    </lineage>
</organism>
<dbReference type="Proteomes" id="UP001211689">
    <property type="component" value="Unassembled WGS sequence"/>
</dbReference>
<proteinExistence type="predicted"/>
<name>A0ABT4Y1A9_METRE</name>
<protein>
    <submittedName>
        <fullName evidence="1">Uncharacterized protein</fullName>
    </submittedName>
</protein>
<sequence length="55" mass="6044">MVILDRVVCDRCGRPMGQIWNQPAPASDLLPQLHEHTCPGGCEQPLPDQVLEHAA</sequence>
<dbReference type="EMBL" id="JANEWF010000003">
    <property type="protein sequence ID" value="MDA8482624.1"/>
    <property type="molecule type" value="Genomic_DNA"/>
</dbReference>
<keyword evidence="2" id="KW-1185">Reference proteome</keyword>
<comment type="caution">
    <text evidence="1">The sequence shown here is derived from an EMBL/GenBank/DDBJ whole genome shotgun (WGS) entry which is preliminary data.</text>
</comment>
<dbReference type="RefSeq" id="WP_271470252.1">
    <property type="nucleotide sequence ID" value="NZ_JANEWF010000003.1"/>
</dbReference>
<accession>A0ABT4Y1A9</accession>